<proteinExistence type="predicted"/>
<protein>
    <submittedName>
        <fullName evidence="2">Uncharacterized protein</fullName>
    </submittedName>
</protein>
<feature type="chain" id="PRO_5015486742" evidence="1">
    <location>
        <begin position="20"/>
        <end position="417"/>
    </location>
</feature>
<keyword evidence="3" id="KW-1185">Reference proteome</keyword>
<evidence type="ECO:0000256" key="1">
    <source>
        <dbReference type="SAM" id="SignalP"/>
    </source>
</evidence>
<accession>A0A2T1NDR2</accession>
<organism evidence="2 3">
    <name type="scientific">Aurantibacter aestuarii</name>
    <dbReference type="NCBI Taxonomy" id="1266046"/>
    <lineage>
        <taxon>Bacteria</taxon>
        <taxon>Pseudomonadati</taxon>
        <taxon>Bacteroidota</taxon>
        <taxon>Flavobacteriia</taxon>
        <taxon>Flavobacteriales</taxon>
        <taxon>Flavobacteriaceae</taxon>
        <taxon>Aurantibacter</taxon>
    </lineage>
</organism>
<dbReference type="Proteomes" id="UP000238426">
    <property type="component" value="Unassembled WGS sequence"/>
</dbReference>
<dbReference type="AlphaFoldDB" id="A0A2T1NDR2"/>
<dbReference type="RefSeq" id="WP_106462727.1">
    <property type="nucleotide sequence ID" value="NZ_PXOQ01000007.1"/>
</dbReference>
<evidence type="ECO:0000313" key="3">
    <source>
        <dbReference type="Proteomes" id="UP000238426"/>
    </source>
</evidence>
<feature type="signal peptide" evidence="1">
    <location>
        <begin position="1"/>
        <end position="19"/>
    </location>
</feature>
<evidence type="ECO:0000313" key="2">
    <source>
        <dbReference type="EMBL" id="PSG90587.1"/>
    </source>
</evidence>
<sequence>MIRKLIFVVFVLFGLSLQAQTETPINDSIKRVNLLKEIGQGFLPSKLFKFDLRYLVKYNQYEGFRSGIGGITNDEFSKKFRINSYIVYGFVDKTIKYSVGGGYKVAEDTNTWINYSYTDDLTETGSTQFILDKRFFQFFEPRLLNISLFHRHVSNKVTVEHEILPKLLSEFQVSVNNIEPKYGYTYVLDGKDYRDFGTSIGKLALQWMPFTEIDPETKKITKDGFPKFTLQYTKSFKNVFDADFNFSKTDLRVVQKFDYNEPESFSILTFTAGYAHGDTPITDMYHAYPNNINKETIGQRFSVAGINSFETMYFNEFFSDRFSTLIFKHYFEPFHFGKKFNPQLVLINRLAIGNMKNINRHDGIDFGTLEHGYTEAGFELNKLLFGFGLSTTYRYGAYHLPLEEDNIAIKFTFNITL</sequence>
<dbReference type="EMBL" id="PXOQ01000007">
    <property type="protein sequence ID" value="PSG90587.1"/>
    <property type="molecule type" value="Genomic_DNA"/>
</dbReference>
<dbReference type="OrthoDB" id="604691at2"/>
<comment type="caution">
    <text evidence="2">The sequence shown here is derived from an EMBL/GenBank/DDBJ whole genome shotgun (WGS) entry which is preliminary data.</text>
</comment>
<reference evidence="2 3" key="1">
    <citation type="submission" date="2018-03" db="EMBL/GenBank/DDBJ databases">
        <title>Mesoflavibacter sp. HG37 and Mesoflavibacter sp. HG96 sp.nov., two marine bacteria isolated from seawater of Western Pacific Ocean.</title>
        <authorList>
            <person name="Cheng H."/>
            <person name="Wu Y.-H."/>
            <person name="Guo L.-L."/>
            <person name="Xu X.-W."/>
        </authorList>
    </citation>
    <scope>NUCLEOTIDE SEQUENCE [LARGE SCALE GENOMIC DNA]</scope>
    <source>
        <strain evidence="2 3">KCTC 32269</strain>
    </source>
</reference>
<gene>
    <name evidence="2" type="ORF">C7H52_04705</name>
</gene>
<name>A0A2T1NDR2_9FLAO</name>
<keyword evidence="1" id="KW-0732">Signal</keyword>